<proteinExistence type="predicted"/>
<protein>
    <submittedName>
        <fullName evidence="2">Uncharacterized protein</fullName>
    </submittedName>
</protein>
<accession>A0A9W8Q0R4</accession>
<keyword evidence="3" id="KW-1185">Reference proteome</keyword>
<dbReference type="OrthoDB" id="5099658at2759"/>
<dbReference type="Proteomes" id="UP001152130">
    <property type="component" value="Unassembled WGS sequence"/>
</dbReference>
<reference evidence="2" key="1">
    <citation type="submission" date="2022-10" db="EMBL/GenBank/DDBJ databases">
        <title>Fusarium specimens isolated from Avocado Roots.</title>
        <authorList>
            <person name="Stajich J."/>
            <person name="Roper C."/>
            <person name="Heimlech-Rivalta G."/>
        </authorList>
    </citation>
    <scope>NUCLEOTIDE SEQUENCE</scope>
    <source>
        <strain evidence="2">CF00143</strain>
    </source>
</reference>
<organism evidence="2 3">
    <name type="scientific">Fusarium irregulare</name>
    <dbReference type="NCBI Taxonomy" id="2494466"/>
    <lineage>
        <taxon>Eukaryota</taxon>
        <taxon>Fungi</taxon>
        <taxon>Dikarya</taxon>
        <taxon>Ascomycota</taxon>
        <taxon>Pezizomycotina</taxon>
        <taxon>Sordariomycetes</taxon>
        <taxon>Hypocreomycetidae</taxon>
        <taxon>Hypocreales</taxon>
        <taxon>Nectriaceae</taxon>
        <taxon>Fusarium</taxon>
        <taxon>Fusarium incarnatum-equiseti species complex</taxon>
    </lineage>
</organism>
<keyword evidence="1" id="KW-0175">Coiled coil</keyword>
<evidence type="ECO:0000313" key="2">
    <source>
        <dbReference type="EMBL" id="KAJ4024433.1"/>
    </source>
</evidence>
<dbReference type="AlphaFoldDB" id="A0A9W8Q0R4"/>
<comment type="caution">
    <text evidence="2">The sequence shown here is derived from an EMBL/GenBank/DDBJ whole genome shotgun (WGS) entry which is preliminary data.</text>
</comment>
<dbReference type="EMBL" id="JAPDHF010000001">
    <property type="protein sequence ID" value="KAJ4024433.1"/>
    <property type="molecule type" value="Genomic_DNA"/>
</dbReference>
<gene>
    <name evidence="2" type="ORF">NW766_000669</name>
</gene>
<sequence length="248" mass="28791">MCHYMELEYSCSTKEHPHRLRTTGLVQCDDYIGCMLEKLDRKKPGRETQQIGLETEQYTVYEIGGDCEECAKKKTELIENEERVFRELEKELQEEDRIYREIQEGFQKKERSFRERQQEINNRGQRLSRRIRNILVETPDEILGLRLYGRGEVAQRPETICSSGSCTGPVVVTDDGEKGMFCKEHTCSAKEWSCLLDAVTLENSNQRPIYCSAHTCSRLGCGLRIADPMSIYCTMHQTQMYMDVVGME</sequence>
<evidence type="ECO:0000256" key="1">
    <source>
        <dbReference type="SAM" id="Coils"/>
    </source>
</evidence>
<feature type="coiled-coil region" evidence="1">
    <location>
        <begin position="71"/>
        <end position="105"/>
    </location>
</feature>
<name>A0A9W8Q0R4_9HYPO</name>
<evidence type="ECO:0000313" key="3">
    <source>
        <dbReference type="Proteomes" id="UP001152130"/>
    </source>
</evidence>